<dbReference type="InterPro" id="IPR001304">
    <property type="entry name" value="C-type_lectin-like"/>
</dbReference>
<comment type="caution">
    <text evidence="3">The sequence shown here is derived from an EMBL/GenBank/DDBJ whole genome shotgun (WGS) entry which is preliminary data.</text>
</comment>
<evidence type="ECO:0000259" key="2">
    <source>
        <dbReference type="PROSITE" id="PS50041"/>
    </source>
</evidence>
<gene>
    <name evidence="3" type="ORF">QR680_016090</name>
</gene>
<feature type="domain" description="C-type lectin" evidence="2">
    <location>
        <begin position="179"/>
        <end position="271"/>
    </location>
</feature>
<proteinExistence type="predicted"/>
<dbReference type="Gene3D" id="3.10.100.10">
    <property type="entry name" value="Mannose-Binding Protein A, subunit A"/>
    <property type="match status" value="1"/>
</dbReference>
<keyword evidence="1" id="KW-0732">Signal</keyword>
<organism evidence="3 4">
    <name type="scientific">Steinernema hermaphroditum</name>
    <dbReference type="NCBI Taxonomy" id="289476"/>
    <lineage>
        <taxon>Eukaryota</taxon>
        <taxon>Metazoa</taxon>
        <taxon>Ecdysozoa</taxon>
        <taxon>Nematoda</taxon>
        <taxon>Chromadorea</taxon>
        <taxon>Rhabditida</taxon>
        <taxon>Tylenchina</taxon>
        <taxon>Panagrolaimomorpha</taxon>
        <taxon>Strongyloidoidea</taxon>
        <taxon>Steinernematidae</taxon>
        <taxon>Steinernema</taxon>
    </lineage>
</organism>
<dbReference type="Pfam" id="PF00059">
    <property type="entry name" value="Lectin_C"/>
    <property type="match status" value="1"/>
</dbReference>
<reference evidence="3" key="1">
    <citation type="submission" date="2023-06" db="EMBL/GenBank/DDBJ databases">
        <title>Genomic analysis of the entomopathogenic nematode Steinernema hermaphroditum.</title>
        <authorList>
            <person name="Schwarz E.M."/>
            <person name="Heppert J.K."/>
            <person name="Baniya A."/>
            <person name="Schwartz H.T."/>
            <person name="Tan C.-H."/>
            <person name="Antoshechkin I."/>
            <person name="Sternberg P.W."/>
            <person name="Goodrich-Blair H."/>
            <person name="Dillman A.R."/>
        </authorList>
    </citation>
    <scope>NUCLEOTIDE SEQUENCE</scope>
    <source>
        <strain evidence="3">PS9179</strain>
        <tissue evidence="3">Whole animal</tissue>
    </source>
</reference>
<dbReference type="InterPro" id="IPR016187">
    <property type="entry name" value="CTDL_fold"/>
</dbReference>
<dbReference type="EMBL" id="JAUCMV010000004">
    <property type="protein sequence ID" value="KAK0402005.1"/>
    <property type="molecule type" value="Genomic_DNA"/>
</dbReference>
<dbReference type="SUPFAM" id="SSF56436">
    <property type="entry name" value="C-type lectin-like"/>
    <property type="match status" value="1"/>
</dbReference>
<evidence type="ECO:0000313" key="4">
    <source>
        <dbReference type="Proteomes" id="UP001175271"/>
    </source>
</evidence>
<protein>
    <recommendedName>
        <fullName evidence="2">C-type lectin domain-containing protein</fullName>
    </recommendedName>
</protein>
<evidence type="ECO:0000256" key="1">
    <source>
        <dbReference type="SAM" id="SignalP"/>
    </source>
</evidence>
<name>A0AA39LM00_9BILA</name>
<accession>A0AA39LM00</accession>
<dbReference type="Proteomes" id="UP001175271">
    <property type="component" value="Unassembled WGS sequence"/>
</dbReference>
<dbReference type="InterPro" id="IPR016186">
    <property type="entry name" value="C-type_lectin-like/link_sf"/>
</dbReference>
<dbReference type="PROSITE" id="PS50041">
    <property type="entry name" value="C_TYPE_LECTIN_2"/>
    <property type="match status" value="1"/>
</dbReference>
<keyword evidence="4" id="KW-1185">Reference proteome</keyword>
<sequence>MRSLILLMLIELVELNTVRYTLLPSLIEGNLQPVGEVVDLQQCSEKAVSEGRIAFRIERGTRDGTVLCSLLSGFTKFTRRTGFDVLDYILDTNLNDDLCQVGSERNVIKIVSGPCSISTDGCNLLSKIKTHCSTYGATPDCLSCPSGFAFKASFNKCVGVFPLVRKASSSPHQLLNSQCTSHSNSTLVTIENEAQNSEIIKMLPAKTGALIGLQIPQGKKWSANNFQWVDGSTSTYRRWASIEPGNQGGNEFFVGLLQAPTFIGTPGTWGDLDRLTAPVSGVLGNVPIVGSVASGVLGGAEGAAGGVNLDIVQSLLKVIEGLLKSILGSLGGITSHVPAVGGVVGNVGSAASGIADQASSIGNVAGGVAKAVPSV</sequence>
<evidence type="ECO:0000313" key="3">
    <source>
        <dbReference type="EMBL" id="KAK0402005.1"/>
    </source>
</evidence>
<feature type="chain" id="PRO_5041421027" description="C-type lectin domain-containing protein" evidence="1">
    <location>
        <begin position="16"/>
        <end position="375"/>
    </location>
</feature>
<feature type="signal peptide" evidence="1">
    <location>
        <begin position="1"/>
        <end position="15"/>
    </location>
</feature>
<dbReference type="SMART" id="SM00034">
    <property type="entry name" value="CLECT"/>
    <property type="match status" value="1"/>
</dbReference>
<dbReference type="AlphaFoldDB" id="A0AA39LM00"/>